<comment type="caution">
    <text evidence="1">The sequence shown here is derived from an EMBL/GenBank/DDBJ whole genome shotgun (WGS) entry which is preliminary data.</text>
</comment>
<proteinExistence type="predicted"/>
<dbReference type="Proteomes" id="UP001153678">
    <property type="component" value="Unassembled WGS sequence"/>
</dbReference>
<organism evidence="1 2">
    <name type="scientific">Funneliformis geosporum</name>
    <dbReference type="NCBI Taxonomy" id="1117311"/>
    <lineage>
        <taxon>Eukaryota</taxon>
        <taxon>Fungi</taxon>
        <taxon>Fungi incertae sedis</taxon>
        <taxon>Mucoromycota</taxon>
        <taxon>Glomeromycotina</taxon>
        <taxon>Glomeromycetes</taxon>
        <taxon>Glomerales</taxon>
        <taxon>Glomeraceae</taxon>
        <taxon>Funneliformis</taxon>
    </lineage>
</organism>
<dbReference type="EMBL" id="CAMKVN010003594">
    <property type="protein sequence ID" value="CAI2185132.1"/>
    <property type="molecule type" value="Genomic_DNA"/>
</dbReference>
<gene>
    <name evidence="1" type="ORF">FWILDA_LOCUS11924</name>
</gene>
<name>A0A9W4SXN7_9GLOM</name>
<keyword evidence="2" id="KW-1185">Reference proteome</keyword>
<evidence type="ECO:0000313" key="2">
    <source>
        <dbReference type="Proteomes" id="UP001153678"/>
    </source>
</evidence>
<reference evidence="1" key="1">
    <citation type="submission" date="2022-08" db="EMBL/GenBank/DDBJ databases">
        <authorList>
            <person name="Kallberg Y."/>
            <person name="Tangrot J."/>
            <person name="Rosling A."/>
        </authorList>
    </citation>
    <scope>NUCLEOTIDE SEQUENCE</scope>
    <source>
        <strain evidence="1">Wild A</strain>
    </source>
</reference>
<feature type="non-terminal residue" evidence="1">
    <location>
        <position position="1"/>
    </location>
</feature>
<sequence length="166" mass="18903">SSAQKAIINGKKVEVIDDSKLVTQPAQFSVEDVFKAPNVKGVVRDIKLNIRINLVNDNTIKFLFNRQREITFRITELVENYDIKFHYTTCKSFIKEEVKGSCKSSCNDCIKTLTLENSKIFCKPENACSNCLIINEGAICMACQNQFIESECLEVFEIAFNIIIFK</sequence>
<evidence type="ECO:0000313" key="1">
    <source>
        <dbReference type="EMBL" id="CAI2185132.1"/>
    </source>
</evidence>
<accession>A0A9W4SXN7</accession>
<protein>
    <submittedName>
        <fullName evidence="1">15603_t:CDS:1</fullName>
    </submittedName>
</protein>
<dbReference type="AlphaFoldDB" id="A0A9W4SXN7"/>